<keyword evidence="2" id="KW-1185">Reference proteome</keyword>
<dbReference type="KEGG" id="cmar:IMCC12053_125"/>
<gene>
    <name evidence="1" type="ORF">IMCC12053_125</name>
</gene>
<proteinExistence type="predicted"/>
<dbReference type="EMBL" id="CP012023">
    <property type="protein sequence ID" value="ALI54075.1"/>
    <property type="molecule type" value="Genomic_DNA"/>
</dbReference>
<evidence type="ECO:0008006" key="3">
    <source>
        <dbReference type="Google" id="ProtNLM"/>
    </source>
</evidence>
<organism evidence="1 2">
    <name type="scientific">Celeribacter marinus</name>
    <dbReference type="NCBI Taxonomy" id="1397108"/>
    <lineage>
        <taxon>Bacteria</taxon>
        <taxon>Pseudomonadati</taxon>
        <taxon>Pseudomonadota</taxon>
        <taxon>Alphaproteobacteria</taxon>
        <taxon>Rhodobacterales</taxon>
        <taxon>Roseobacteraceae</taxon>
        <taxon>Celeribacter</taxon>
    </lineage>
</organism>
<dbReference type="STRING" id="1397108.IMCC12053_125"/>
<dbReference type="RefSeq" id="WP_062214754.1">
    <property type="nucleotide sequence ID" value="NZ_CP012023.1"/>
</dbReference>
<protein>
    <recommendedName>
        <fullName evidence="3">Cyclic nucleotide-binding domain-containing protein</fullName>
    </recommendedName>
</protein>
<reference evidence="1 2" key="1">
    <citation type="submission" date="2015-05" db="EMBL/GenBank/DDBJ databases">
        <authorList>
            <person name="Wang D.B."/>
            <person name="Wang M."/>
        </authorList>
    </citation>
    <scope>NUCLEOTIDE SEQUENCE [LARGE SCALE GENOMIC DNA]</scope>
    <source>
        <strain evidence="1 2">IMCC 12053</strain>
    </source>
</reference>
<dbReference type="AlphaFoldDB" id="A0A0P0A6Y3"/>
<dbReference type="Proteomes" id="UP000064920">
    <property type="component" value="Chromosome"/>
</dbReference>
<accession>A0A0P0A6Y3</accession>
<dbReference type="SUPFAM" id="SSF51206">
    <property type="entry name" value="cAMP-binding domain-like"/>
    <property type="match status" value="1"/>
</dbReference>
<sequence>MHSSFINSLSLAALPRHRVQARAMLLEAGCETDRVFLLKKGTARGADGVVYHEGHVLNFKEFLAASHFVTPIKAQTECDIVHIPRTLIRERLCIDNPLTWTIARCFAAEDLALRGVG</sequence>
<dbReference type="InterPro" id="IPR018490">
    <property type="entry name" value="cNMP-bd_dom_sf"/>
</dbReference>
<name>A0A0P0A6Y3_9RHOB</name>
<evidence type="ECO:0000313" key="2">
    <source>
        <dbReference type="Proteomes" id="UP000064920"/>
    </source>
</evidence>
<dbReference type="PATRIC" id="fig|1397108.4.peg.131"/>
<evidence type="ECO:0000313" key="1">
    <source>
        <dbReference type="EMBL" id="ALI54075.1"/>
    </source>
</evidence>